<protein>
    <submittedName>
        <fullName evidence="2">Sugar phosphate isomerase/epimerase</fullName>
    </submittedName>
</protein>
<name>A0A5J5GCL0_9RHOB</name>
<dbReference type="SUPFAM" id="SSF51658">
    <property type="entry name" value="Xylose isomerase-like"/>
    <property type="match status" value="1"/>
</dbReference>
<evidence type="ECO:0000313" key="2">
    <source>
        <dbReference type="EMBL" id="KAA9005532.1"/>
    </source>
</evidence>
<dbReference type="InterPro" id="IPR036237">
    <property type="entry name" value="Xyl_isomerase-like_sf"/>
</dbReference>
<proteinExistence type="predicted"/>
<evidence type="ECO:0000313" key="3">
    <source>
        <dbReference type="Proteomes" id="UP000326554"/>
    </source>
</evidence>
<organism evidence="2 3">
    <name type="scientific">Histidinibacterium aquaticum</name>
    <dbReference type="NCBI Taxonomy" id="2613962"/>
    <lineage>
        <taxon>Bacteria</taxon>
        <taxon>Pseudomonadati</taxon>
        <taxon>Pseudomonadota</taxon>
        <taxon>Alphaproteobacteria</taxon>
        <taxon>Rhodobacterales</taxon>
        <taxon>Paracoccaceae</taxon>
        <taxon>Histidinibacterium</taxon>
    </lineage>
</organism>
<comment type="caution">
    <text evidence="2">The sequence shown here is derived from an EMBL/GenBank/DDBJ whole genome shotgun (WGS) entry which is preliminary data.</text>
</comment>
<dbReference type="PANTHER" id="PTHR12110:SF21">
    <property type="entry name" value="XYLOSE ISOMERASE-LIKE TIM BARREL DOMAIN-CONTAINING PROTEIN"/>
    <property type="match status" value="1"/>
</dbReference>
<feature type="domain" description="Xylose isomerase-like TIM barrel" evidence="1">
    <location>
        <begin position="50"/>
        <end position="290"/>
    </location>
</feature>
<dbReference type="InterPro" id="IPR013022">
    <property type="entry name" value="Xyl_isomerase-like_TIM-brl"/>
</dbReference>
<accession>A0A5J5GCL0</accession>
<reference evidence="2 3" key="1">
    <citation type="submission" date="2019-09" db="EMBL/GenBank/DDBJ databases">
        <authorList>
            <person name="Park J.-S."/>
            <person name="Choi H.-J."/>
        </authorList>
    </citation>
    <scope>NUCLEOTIDE SEQUENCE [LARGE SCALE GENOMIC DNA]</scope>
    <source>
        <strain evidence="2 3">176SS1-4</strain>
    </source>
</reference>
<sequence>MPRRFSGFEPGARGDFCNDRYGTEQMTSSFGRLSLHTWTIDTTPLGEALEVIKAAGYDAAELRRKDFYRCYADGMTNDQVIDLIKASGVKVAVLGVEYGWLFAQDKEESGRLFNDFRASCENAVAIGCPQLMSAPGPYEGSLKDAVGYLRRGADIAAEYGLDLSIEFNSQHPNLNSVETLLDLVKTADKRNVGLLLDAYHLARSGRPGRGFEEVPAEDLMHFQFSDLSPNPVTGVKRPMDRLMPGEGVIEWDRLFQLLHEKNYTGHMSFEAPNPEIWERDPVEVCREGVELTHQLMKHAVPEFRA</sequence>
<dbReference type="EMBL" id="VYQE01000006">
    <property type="protein sequence ID" value="KAA9005532.1"/>
    <property type="molecule type" value="Genomic_DNA"/>
</dbReference>
<dbReference type="Pfam" id="PF01261">
    <property type="entry name" value="AP_endonuc_2"/>
    <property type="match status" value="1"/>
</dbReference>
<dbReference type="PANTHER" id="PTHR12110">
    <property type="entry name" value="HYDROXYPYRUVATE ISOMERASE"/>
    <property type="match status" value="1"/>
</dbReference>
<dbReference type="Proteomes" id="UP000326554">
    <property type="component" value="Unassembled WGS sequence"/>
</dbReference>
<dbReference type="AlphaFoldDB" id="A0A5J5GCL0"/>
<keyword evidence="3" id="KW-1185">Reference proteome</keyword>
<gene>
    <name evidence="2" type="ORF">F3S47_16635</name>
</gene>
<dbReference type="GO" id="GO:0016853">
    <property type="term" value="F:isomerase activity"/>
    <property type="evidence" value="ECO:0007669"/>
    <property type="project" value="UniProtKB-KW"/>
</dbReference>
<dbReference type="Gene3D" id="3.20.20.150">
    <property type="entry name" value="Divalent-metal-dependent TIM barrel enzymes"/>
    <property type="match status" value="1"/>
</dbReference>
<keyword evidence="2" id="KW-0413">Isomerase</keyword>
<evidence type="ECO:0000259" key="1">
    <source>
        <dbReference type="Pfam" id="PF01261"/>
    </source>
</evidence>
<dbReference type="InterPro" id="IPR050312">
    <property type="entry name" value="IolE/XylAMocC-like"/>
</dbReference>